<dbReference type="PROSITE" id="PS00138">
    <property type="entry name" value="SUBTILASE_SER"/>
    <property type="match status" value="2"/>
</dbReference>
<dbReference type="InterPro" id="IPR015500">
    <property type="entry name" value="Peptidase_S8_subtilisin-rel"/>
</dbReference>
<dbReference type="GO" id="GO:0005576">
    <property type="term" value="C:extracellular region"/>
    <property type="evidence" value="ECO:0007669"/>
    <property type="project" value="UniProtKB-SubCell"/>
</dbReference>
<dbReference type="InterPro" id="IPR003137">
    <property type="entry name" value="PA_domain"/>
</dbReference>
<evidence type="ECO:0000256" key="9">
    <source>
        <dbReference type="PIRSR" id="PIRSR615500-1"/>
    </source>
</evidence>
<comment type="similarity">
    <text evidence="2 10 11">Belongs to the peptidase S8 family.</text>
</comment>
<dbReference type="Proteomes" id="UP001515500">
    <property type="component" value="Chromosome 4"/>
</dbReference>
<evidence type="ECO:0000256" key="1">
    <source>
        <dbReference type="ARBA" id="ARBA00004613"/>
    </source>
</evidence>
<feature type="domain" description="Subtilisin-like protease fibronectin type-III" evidence="16">
    <location>
        <begin position="1448"/>
        <end position="1491"/>
    </location>
</feature>
<proteinExistence type="inferred from homology"/>
<accession>A0AB40B497</accession>
<feature type="domain" description="PA" evidence="14">
    <location>
        <begin position="372"/>
        <end position="456"/>
    </location>
</feature>
<dbReference type="GO" id="GO:0004252">
    <property type="term" value="F:serine-type endopeptidase activity"/>
    <property type="evidence" value="ECO:0007669"/>
    <property type="project" value="UniProtKB-UniRule"/>
</dbReference>
<dbReference type="GeneID" id="120258239"/>
<dbReference type="InterPro" id="IPR037045">
    <property type="entry name" value="S8pro/Inhibitor_I9_sf"/>
</dbReference>
<dbReference type="InterPro" id="IPR034197">
    <property type="entry name" value="Peptidases_S8_3"/>
</dbReference>
<feature type="active site" description="Charge relay system" evidence="10">
    <location>
        <position position="1334"/>
    </location>
</feature>
<dbReference type="InterPro" id="IPR010259">
    <property type="entry name" value="S8pro/Inhibitor_I9"/>
</dbReference>
<dbReference type="InterPro" id="IPR023828">
    <property type="entry name" value="Peptidase_S8_Ser-AS"/>
</dbReference>
<feature type="domain" description="Inhibitor I9" evidence="15">
    <location>
        <begin position="33"/>
        <end position="114"/>
    </location>
</feature>
<name>A0AB40B497_DIOCR</name>
<dbReference type="PANTHER" id="PTHR10795">
    <property type="entry name" value="PROPROTEIN CONVERTASE SUBTILISIN/KEXIN"/>
    <property type="match status" value="1"/>
</dbReference>
<evidence type="ECO:0000256" key="12">
    <source>
        <dbReference type="SAM" id="SignalP"/>
    </source>
</evidence>
<keyword evidence="7 10" id="KW-0720">Serine protease</keyword>
<feature type="active site" description="Charge relay system" evidence="10">
    <location>
        <position position="1009"/>
    </location>
</feature>
<dbReference type="Pfam" id="PF05922">
    <property type="entry name" value="Inhibitor_I9"/>
    <property type="match status" value="2"/>
</dbReference>
<dbReference type="Pfam" id="PF00082">
    <property type="entry name" value="Peptidase_S8"/>
    <property type="match status" value="2"/>
</dbReference>
<dbReference type="GO" id="GO:0048731">
    <property type="term" value="P:system development"/>
    <property type="evidence" value="ECO:0007669"/>
    <property type="project" value="UniProtKB-ARBA"/>
</dbReference>
<feature type="active site" description="Charge relay system" evidence="9 10">
    <location>
        <position position="538"/>
    </location>
</feature>
<evidence type="ECO:0000256" key="11">
    <source>
        <dbReference type="RuleBase" id="RU003355"/>
    </source>
</evidence>
<feature type="active site" description="Charge relay system" evidence="9 10">
    <location>
        <position position="148"/>
    </location>
</feature>
<evidence type="ECO:0000259" key="14">
    <source>
        <dbReference type="Pfam" id="PF02225"/>
    </source>
</evidence>
<dbReference type="Gene3D" id="3.30.70.80">
    <property type="entry name" value="Peptidase S8 propeptide/proteinase inhibitor I9"/>
    <property type="match status" value="2"/>
</dbReference>
<dbReference type="Pfam" id="PF17766">
    <property type="entry name" value="fn3_6"/>
    <property type="match status" value="2"/>
</dbReference>
<keyword evidence="3" id="KW-0964">Secreted</keyword>
<keyword evidence="8" id="KW-0325">Glycoprotein</keyword>
<keyword evidence="6 10" id="KW-0378">Hydrolase</keyword>
<evidence type="ECO:0000256" key="7">
    <source>
        <dbReference type="ARBA" id="ARBA00022825"/>
    </source>
</evidence>
<evidence type="ECO:0000256" key="2">
    <source>
        <dbReference type="ARBA" id="ARBA00011073"/>
    </source>
</evidence>
<evidence type="ECO:0000256" key="5">
    <source>
        <dbReference type="ARBA" id="ARBA00022729"/>
    </source>
</evidence>
<keyword evidence="17" id="KW-1185">Reference proteome</keyword>
<organism evidence="17 18">
    <name type="scientific">Dioscorea cayennensis subsp. rotundata</name>
    <name type="common">White Guinea yam</name>
    <name type="synonym">Dioscorea rotundata</name>
    <dbReference type="NCBI Taxonomy" id="55577"/>
    <lineage>
        <taxon>Eukaryota</taxon>
        <taxon>Viridiplantae</taxon>
        <taxon>Streptophyta</taxon>
        <taxon>Embryophyta</taxon>
        <taxon>Tracheophyta</taxon>
        <taxon>Spermatophyta</taxon>
        <taxon>Magnoliopsida</taxon>
        <taxon>Liliopsida</taxon>
        <taxon>Dioscoreales</taxon>
        <taxon>Dioscoreaceae</taxon>
        <taxon>Dioscorea</taxon>
    </lineage>
</organism>
<feature type="signal peptide" evidence="12">
    <location>
        <begin position="1"/>
        <end position="23"/>
    </location>
</feature>
<dbReference type="Pfam" id="PF02225">
    <property type="entry name" value="PA"/>
    <property type="match status" value="2"/>
</dbReference>
<dbReference type="PROSITE" id="PS00136">
    <property type="entry name" value="SUBTILASE_ASP"/>
    <property type="match status" value="2"/>
</dbReference>
<keyword evidence="5 12" id="KW-0732">Signal</keyword>
<dbReference type="FunFam" id="3.30.70.80:FF:000003">
    <property type="entry name" value="Subtilisin-like protease SBT1.9"/>
    <property type="match status" value="1"/>
</dbReference>
<dbReference type="Gene3D" id="3.40.50.200">
    <property type="entry name" value="Peptidase S8/S53 domain"/>
    <property type="match status" value="2"/>
</dbReference>
<dbReference type="RefSeq" id="XP_039121529.1">
    <property type="nucleotide sequence ID" value="XM_039265595.1"/>
</dbReference>
<feature type="domain" description="PA" evidence="14">
    <location>
        <begin position="1168"/>
        <end position="1251"/>
    </location>
</feature>
<dbReference type="FunFam" id="3.50.30.30:FF:000005">
    <property type="entry name" value="subtilisin-like protease SBT1.5"/>
    <property type="match status" value="2"/>
</dbReference>
<evidence type="ECO:0000256" key="8">
    <source>
        <dbReference type="ARBA" id="ARBA00023180"/>
    </source>
</evidence>
<evidence type="ECO:0000256" key="4">
    <source>
        <dbReference type="ARBA" id="ARBA00022670"/>
    </source>
</evidence>
<evidence type="ECO:0000256" key="6">
    <source>
        <dbReference type="ARBA" id="ARBA00022801"/>
    </source>
</evidence>
<sequence>MSIMYIILLFLRISIYISPTVLAKKPLNNARVTYIVHVQREPNMASFSNKEEREQWHKSFLPTTTTAGSGQPRIIYSYNNIISGFAARLTREELEAVKNKNGFIHAIPDRLLHVATTHSPGFLGLDTSSTGFWASSNYGKGVIIGVLDTGVTPDHPSFSDQGIPSPPAKWKGVCGFTSATCNNKLIGARTFLEGMNAVQPTDTAQEPYDNNGHGTHTASTAAGMFVENANINGLATGTAAGMAPHAHLAIYKVCHDHGTCANSDVLAGIDQAVQDGVDIISASLSGGSANFYEDNNAIGSFSAIEKGVFVSFAAGNDGPAYKTLSNEAPWIITVGASTMDRYLTSTVVLGNGDAIEGQTAYQPQSFKPIPLPLIYPGFTLSTAATCTNGSLDTINVKGMMVVCDEGDNDLAEKGSNVQNAGGVAMIIANFKGDGYTTTASPHVLPAAHISYNDGVSIKAYISTASAPTATILFNGTLLGVTPSPMMASFSSRGPSKADPFTLKPDIIAPGVNILAAWPFSPGPTPSIGANFNLDSGTSMATPHISGIAALLKAVHPNWSPAAIKSAMMTSADITGNDGNPIADYTLEVADYFGTGAGHVNPTKASVPGFVYDLDPASYIPYLCGLGYTDANVTVVVGSSVTCADVTPITGSELNYPSFMVFLTLSNSYTVTVNRTVTNVGDATSTYSVKVIEPRGSSVTVNPETITFSGENQQSQYSVTFSNSVGGTRMAAYSRGSLIWASSDGNTTVRSPIMVAIVNNHNVSLNGLNMMKYAQRLSPFETNLQLPMQVLQLLLSMNMSIICMILLFLRVSIYISPTLAQKHGNDARVTYIIHVQREPNKASFSANEERKHWHTSFLPTTTDASSGQPRIIYSYSNVVSGFAARLTSQELEAVKKKNGFIQAIPDRLLHLATTHSPSFLGLDTSSTGFWSSSNYGKGVIIGVLDTGITPNHSSFSDNGMPSPPTKWKGVCGFTSSSCNNKLIGARILLDGMNVTQPTDTTQEPYDNNGHGTHTASTAAGMFVENANINGLANGTAAGMAPYAHLAIYKVCHDDGTCSGSDVLAGIDQAVQDGVDIISASLAFRSLPFYQDDWAIGSFGAMEKGVFVSFAAGNKGPSNSTLSNEAPWIITVGASTMDRALISTVVLGSGDVIEGQTAYQPKSFEQTPLPLTYPGSTLSTAATCTNGSLDSVNVTGMMVVCDEGDNDLVDKGNNVKNAGGAAMIIANYEDYGYTTIASPHVLPVAHVSYNDGVRVKAYISTASTPTATIFFNGTLFGVTPSPMMASFSSRGPNLADPFILKPDIIAPGVNILAAWPISPGPTPSTGPNFNLDSGTSMATPHISGIAALLKAVHPDWSPAAIKSAMMTSVDITGNDGNPIADYTLERADYFATGAGHVNPTKASVPGFVYDIDSASYIPYLCGLGYTDAQVTVVVGSSVTCADVTPISGSELNYPSFMMFLTTSNNYSMTVNRTVTNVGDASSTYSVKVVEPASHQ</sequence>
<gene>
    <name evidence="18" type="primary">LOC120258239</name>
</gene>
<evidence type="ECO:0000259" key="15">
    <source>
        <dbReference type="Pfam" id="PF05922"/>
    </source>
</evidence>
<dbReference type="InterPro" id="IPR036852">
    <property type="entry name" value="Peptidase_S8/S53_dom_sf"/>
</dbReference>
<dbReference type="FunFam" id="3.40.50.200:FF:000006">
    <property type="entry name" value="Subtilisin-like protease SBT1.5"/>
    <property type="match status" value="2"/>
</dbReference>
<dbReference type="SUPFAM" id="SSF52743">
    <property type="entry name" value="Subtilisin-like"/>
    <property type="match status" value="2"/>
</dbReference>
<dbReference type="InterPro" id="IPR023827">
    <property type="entry name" value="Peptidase_S8_Asp-AS"/>
</dbReference>
<dbReference type="InterPro" id="IPR000209">
    <property type="entry name" value="Peptidase_S8/S53_dom"/>
</dbReference>
<feature type="domain" description="Inhibitor I9" evidence="15">
    <location>
        <begin position="829"/>
        <end position="910"/>
    </location>
</feature>
<evidence type="ECO:0000313" key="17">
    <source>
        <dbReference type="Proteomes" id="UP001515500"/>
    </source>
</evidence>
<feature type="domain" description="Subtilisin-like protease fibronectin type-III" evidence="16">
    <location>
        <begin position="652"/>
        <end position="754"/>
    </location>
</feature>
<dbReference type="CDD" id="cd04852">
    <property type="entry name" value="Peptidases_S8_3"/>
    <property type="match status" value="2"/>
</dbReference>
<dbReference type="InterPro" id="IPR045051">
    <property type="entry name" value="SBT"/>
</dbReference>
<dbReference type="CDD" id="cd02120">
    <property type="entry name" value="PA_subtilisin_like"/>
    <property type="match status" value="2"/>
</dbReference>
<dbReference type="GO" id="GO:0006508">
    <property type="term" value="P:proteolysis"/>
    <property type="evidence" value="ECO:0007669"/>
    <property type="project" value="UniProtKB-KW"/>
</dbReference>
<feature type="active site" description="Charge relay system" evidence="10">
    <location>
        <position position="944"/>
    </location>
</feature>
<evidence type="ECO:0000313" key="18">
    <source>
        <dbReference type="RefSeq" id="XP_039121529.1"/>
    </source>
</evidence>
<dbReference type="Gene3D" id="2.60.40.2310">
    <property type="match status" value="2"/>
</dbReference>
<evidence type="ECO:0000259" key="13">
    <source>
        <dbReference type="Pfam" id="PF00082"/>
    </source>
</evidence>
<dbReference type="Gene3D" id="3.50.30.30">
    <property type="match status" value="2"/>
</dbReference>
<dbReference type="InterPro" id="IPR041469">
    <property type="entry name" value="Subtilisin-like_FN3"/>
</dbReference>
<protein>
    <submittedName>
        <fullName evidence="18">LOW QUALITY PROTEIN: uncharacterized protein LOC120258239</fullName>
    </submittedName>
</protein>
<feature type="domain" description="Peptidase S8/S53" evidence="13">
    <location>
        <begin position="935"/>
        <end position="1367"/>
    </location>
</feature>
<feature type="active site" description="Charge relay system" evidence="9 10">
    <location>
        <position position="213"/>
    </location>
</feature>
<comment type="subcellular location">
    <subcellularLocation>
        <location evidence="1">Secreted</location>
    </subcellularLocation>
</comment>
<dbReference type="PRINTS" id="PR00723">
    <property type="entry name" value="SUBTILISIN"/>
</dbReference>
<evidence type="ECO:0000256" key="10">
    <source>
        <dbReference type="PROSITE-ProRule" id="PRU01240"/>
    </source>
</evidence>
<evidence type="ECO:0000256" key="3">
    <source>
        <dbReference type="ARBA" id="ARBA00022525"/>
    </source>
</evidence>
<feature type="domain" description="Peptidase S8/S53" evidence="13">
    <location>
        <begin position="139"/>
        <end position="574"/>
    </location>
</feature>
<feature type="chain" id="PRO_5044208429" evidence="12">
    <location>
        <begin position="24"/>
        <end position="1493"/>
    </location>
</feature>
<keyword evidence="4 10" id="KW-0645">Protease</keyword>
<reference evidence="18" key="1">
    <citation type="submission" date="2025-08" db="UniProtKB">
        <authorList>
            <consortium name="RefSeq"/>
        </authorList>
    </citation>
    <scope>IDENTIFICATION</scope>
</reference>
<evidence type="ECO:0000259" key="16">
    <source>
        <dbReference type="Pfam" id="PF17766"/>
    </source>
</evidence>
<dbReference type="PROSITE" id="PS51892">
    <property type="entry name" value="SUBTILASE"/>
    <property type="match status" value="2"/>
</dbReference>